<comment type="caution">
    <text evidence="1">The sequence shown here is derived from an EMBL/GenBank/DDBJ whole genome shotgun (WGS) entry which is preliminary data.</text>
</comment>
<organism evidence="1 2">
    <name type="scientific">Cetraspora pellucida</name>
    <dbReference type="NCBI Taxonomy" id="1433469"/>
    <lineage>
        <taxon>Eukaryota</taxon>
        <taxon>Fungi</taxon>
        <taxon>Fungi incertae sedis</taxon>
        <taxon>Mucoromycota</taxon>
        <taxon>Glomeromycotina</taxon>
        <taxon>Glomeromycetes</taxon>
        <taxon>Diversisporales</taxon>
        <taxon>Gigasporaceae</taxon>
        <taxon>Cetraspora</taxon>
    </lineage>
</organism>
<name>A0A9N9GGF5_9GLOM</name>
<evidence type="ECO:0000313" key="2">
    <source>
        <dbReference type="Proteomes" id="UP000789759"/>
    </source>
</evidence>
<reference evidence="1" key="1">
    <citation type="submission" date="2021-06" db="EMBL/GenBank/DDBJ databases">
        <authorList>
            <person name="Kallberg Y."/>
            <person name="Tangrot J."/>
            <person name="Rosling A."/>
        </authorList>
    </citation>
    <scope>NUCLEOTIDE SEQUENCE</scope>
    <source>
        <strain evidence="1">FL966</strain>
    </source>
</reference>
<dbReference type="Proteomes" id="UP000789759">
    <property type="component" value="Unassembled WGS sequence"/>
</dbReference>
<gene>
    <name evidence="1" type="ORF">CPELLU_LOCUS7341</name>
</gene>
<keyword evidence="2" id="KW-1185">Reference proteome</keyword>
<dbReference type="AlphaFoldDB" id="A0A9N9GGF5"/>
<sequence>MILSISPYEEPNKSNYEQASICTDKTELYLLIKSVKESSKHHKRLSNSQFKSIEADT</sequence>
<protein>
    <submittedName>
        <fullName evidence="1">14334_t:CDS:1</fullName>
    </submittedName>
</protein>
<dbReference type="EMBL" id="CAJVQA010004883">
    <property type="protein sequence ID" value="CAG8608564.1"/>
    <property type="molecule type" value="Genomic_DNA"/>
</dbReference>
<proteinExistence type="predicted"/>
<accession>A0A9N9GGF5</accession>
<evidence type="ECO:0000313" key="1">
    <source>
        <dbReference type="EMBL" id="CAG8608564.1"/>
    </source>
</evidence>